<evidence type="ECO:0000256" key="11">
    <source>
        <dbReference type="ARBA" id="ARBA00022692"/>
    </source>
</evidence>
<feature type="transmembrane region" description="Helical" evidence="20">
    <location>
        <begin position="71"/>
        <end position="90"/>
    </location>
</feature>
<feature type="transmembrane region" description="Helical" evidence="20">
    <location>
        <begin position="213"/>
        <end position="230"/>
    </location>
</feature>
<comment type="pathway">
    <text evidence="4">Carotenoid biosynthesis; phytoene biosynthesis; all-trans-phytoene from geranylgeranyl diphosphate: step 1/1.</text>
</comment>
<comment type="similarity">
    <text evidence="6">In the C-terminal section; belongs to the phytoene/squalene synthase family.</text>
</comment>
<evidence type="ECO:0000256" key="3">
    <source>
        <dbReference type="ARBA" id="ARBA00005089"/>
    </source>
</evidence>
<reference evidence="21 22" key="1">
    <citation type="journal article" date="2013" name="Plant Cell">
        <title>The transition from a phytopathogenic smut ancestor to an anamorphic biocontrol agent deciphered by comparative whole-genome analysis.</title>
        <authorList>
            <person name="Lefebvre F."/>
            <person name="Joly D.L."/>
            <person name="Labbe C."/>
            <person name="Teichmann B."/>
            <person name="Linning R."/>
            <person name="Belzile F."/>
            <person name="Bakkeren G."/>
            <person name="Belanger R.R."/>
        </authorList>
    </citation>
    <scope>NUCLEOTIDE SEQUENCE [LARGE SCALE GENOMIC DNA]</scope>
    <source>
        <strain evidence="21 22">PF-1</strain>
    </source>
</reference>
<dbReference type="SFLD" id="SFLDS00005">
    <property type="entry name" value="Isoprenoid_Synthase_Type_I"/>
    <property type="match status" value="1"/>
</dbReference>
<evidence type="ECO:0000256" key="7">
    <source>
        <dbReference type="ARBA" id="ARBA00012242"/>
    </source>
</evidence>
<keyword evidence="13 20" id="KW-1133">Transmembrane helix</keyword>
<dbReference type="GeneID" id="19317176"/>
<evidence type="ECO:0000256" key="2">
    <source>
        <dbReference type="ARBA" id="ARBA00004141"/>
    </source>
</evidence>
<feature type="region of interest" description="Disordered" evidence="19">
    <location>
        <begin position="550"/>
        <end position="569"/>
    </location>
</feature>
<feature type="transmembrane region" description="Helical" evidence="20">
    <location>
        <begin position="157"/>
        <end position="174"/>
    </location>
</feature>
<sequence>MPSSFRADVGIADMASSLASAATPLTVSSSSSWPTCTLSYRVFHLQWTLPLCLLLYLVSRPLLTRLDRAKLILLPAIAFVWTTPWDNLIVKNQAWFYRRHCIWFTVGYVPIEEYFFFVIQSIMTTLWCSLVTRWFLPNLYTGTSSAARRSTPYRLSAAVVPAAALLVAGGVWMSRPFTGSYYMAMIVWWAAIPLGLLMWGTIDFVVRMGLRRGVLPFLLSVAAPSVYLWASDIYALRRGTWHINEHTSLNIFPIRDLPIEEMTFFVATNTILVTACYAFDRCVAICWQEASKGEHVETPLSPSHLPLCRASTYVALWRAFIRSDDSQQAPDSAAGADGPAPRDSATSDLSASLAILTKASKSFSAASLLLPWDLRTDLSSLYAFCRVADDLVDDAGLDVDAKEERLRVLGKVLDVIYPQAASTSTAVGPHADVSAEGRRRGVREVVEQSASQIPQGRREEIRAAACSVIPLTSIVPRRLWDEMVQGYLTDLDFERADERACGFDKMDQLVAYAQCVAGCVGEMCTRVIMARCGQPVPLDLEVERAISLDDEGGGRSGADAKPTMKTADGPGSGLHSLLYEARRMGVSLQLVNIARDLVADAVELKRCYLPLSMLDKGDKHFQQAMLAGRVARPTEAGTAGEASERPKSGEWIEARQLRKYALRLLDLSEGLYAASYPALARLPNPSARAGLRAACAVYAAIGDKIRSQSAAAVDRGERARMSTSDRLRKALMAIYLD</sequence>
<comment type="subcellular location">
    <subcellularLocation>
        <location evidence="2">Membrane</location>
        <topology evidence="2">Multi-pass membrane protein</topology>
    </subcellularLocation>
</comment>
<dbReference type="UniPathway" id="UPA00802"/>
<dbReference type="EC" id="2.5.1.32" evidence="8"/>
<dbReference type="SUPFAM" id="SSF48576">
    <property type="entry name" value="Terpenoid synthases"/>
    <property type="match status" value="1"/>
</dbReference>
<dbReference type="AlphaFoldDB" id="A0A061HBA2"/>
<evidence type="ECO:0000256" key="4">
    <source>
        <dbReference type="ARBA" id="ARBA00005172"/>
    </source>
</evidence>
<comment type="catalytic activity">
    <reaction evidence="18">
        <text>all-trans-lycopene = gamma-carotene</text>
        <dbReference type="Rhea" id="RHEA:32219"/>
        <dbReference type="ChEBI" id="CHEBI:15948"/>
        <dbReference type="ChEBI" id="CHEBI:27740"/>
        <dbReference type="EC" id="5.5.1.19"/>
    </reaction>
</comment>
<dbReference type="Pfam" id="PF00494">
    <property type="entry name" value="SQS_PSY"/>
    <property type="match status" value="1"/>
</dbReference>
<keyword evidence="14 20" id="KW-0472">Membrane</keyword>
<evidence type="ECO:0000256" key="5">
    <source>
        <dbReference type="ARBA" id="ARBA00008247"/>
    </source>
</evidence>
<dbReference type="NCBIfam" id="TIGR03462">
    <property type="entry name" value="CarR_dom_SF"/>
    <property type="match status" value="2"/>
</dbReference>
<proteinExistence type="inferred from homology"/>
<evidence type="ECO:0000256" key="15">
    <source>
        <dbReference type="ARBA" id="ARBA00023235"/>
    </source>
</evidence>
<organism evidence="21 22">
    <name type="scientific">Pseudozyma flocculosa PF-1</name>
    <dbReference type="NCBI Taxonomy" id="1277687"/>
    <lineage>
        <taxon>Eukaryota</taxon>
        <taxon>Fungi</taxon>
        <taxon>Dikarya</taxon>
        <taxon>Basidiomycota</taxon>
        <taxon>Ustilaginomycotina</taxon>
        <taxon>Ustilaginomycetes</taxon>
        <taxon>Ustilaginales</taxon>
        <taxon>Ustilaginaceae</taxon>
        <taxon>Pseudozyma</taxon>
    </lineage>
</organism>
<evidence type="ECO:0000256" key="6">
    <source>
        <dbReference type="ARBA" id="ARBA00008406"/>
    </source>
</evidence>
<evidence type="ECO:0000256" key="19">
    <source>
        <dbReference type="SAM" id="MobiDB-lite"/>
    </source>
</evidence>
<keyword evidence="10" id="KW-0808">Transferase</keyword>
<keyword evidence="12" id="KW-0125">Carotenoid biosynthesis</keyword>
<gene>
    <name evidence="21" type="ORF">PFL1_03065</name>
</gene>
<dbReference type="GO" id="GO:0016872">
    <property type="term" value="F:intramolecular lyase activity"/>
    <property type="evidence" value="ECO:0007669"/>
    <property type="project" value="InterPro"/>
</dbReference>
<keyword evidence="15" id="KW-0413">Isomerase</keyword>
<evidence type="ECO:0000256" key="10">
    <source>
        <dbReference type="ARBA" id="ARBA00022679"/>
    </source>
</evidence>
<dbReference type="SFLD" id="SFLDG01018">
    <property type="entry name" value="Squalene/Phytoene_Synthase_Lik"/>
    <property type="match status" value="1"/>
</dbReference>
<dbReference type="HOGENOM" id="CLU_012965_0_0_1"/>
<comment type="catalytic activity">
    <reaction evidence="17">
        <text>gamma-carotene = all-trans-beta-carotene</text>
        <dbReference type="Rhea" id="RHEA:32239"/>
        <dbReference type="ChEBI" id="CHEBI:17579"/>
        <dbReference type="ChEBI" id="CHEBI:27740"/>
        <dbReference type="EC" id="5.5.1.19"/>
    </reaction>
</comment>
<dbReference type="EC" id="5.5.1.19" evidence="7"/>
<evidence type="ECO:0000256" key="1">
    <source>
        <dbReference type="ARBA" id="ARBA00001805"/>
    </source>
</evidence>
<dbReference type="eggNOG" id="ENOG502R13G">
    <property type="taxonomic scope" value="Eukaryota"/>
</dbReference>
<feature type="transmembrane region" description="Helical" evidence="20">
    <location>
        <begin position="42"/>
        <end position="59"/>
    </location>
</feature>
<feature type="transmembrane region" description="Helical" evidence="20">
    <location>
        <begin position="186"/>
        <end position="206"/>
    </location>
</feature>
<comment type="pathway">
    <text evidence="3">Carotenoid biosynthesis; beta-carotene biosynthesis.</text>
</comment>
<name>A0A061HBA2_9BASI</name>
<dbReference type="InterPro" id="IPR002060">
    <property type="entry name" value="Squ/phyt_synthse"/>
</dbReference>
<feature type="transmembrane region" description="Helical" evidence="20">
    <location>
        <begin position="114"/>
        <end position="136"/>
    </location>
</feature>
<dbReference type="GO" id="GO:0016765">
    <property type="term" value="F:transferase activity, transferring alkyl or aryl (other than methyl) groups"/>
    <property type="evidence" value="ECO:0007669"/>
    <property type="project" value="InterPro"/>
</dbReference>
<dbReference type="GO" id="GO:0045436">
    <property type="term" value="F:lycopene beta cyclase activity"/>
    <property type="evidence" value="ECO:0007669"/>
    <property type="project" value="UniProtKB-ARBA"/>
</dbReference>
<evidence type="ECO:0000313" key="22">
    <source>
        <dbReference type="Proteomes" id="UP000053664"/>
    </source>
</evidence>
<evidence type="ECO:0000256" key="20">
    <source>
        <dbReference type="SAM" id="Phobius"/>
    </source>
</evidence>
<evidence type="ECO:0000256" key="13">
    <source>
        <dbReference type="ARBA" id="ARBA00022989"/>
    </source>
</evidence>
<dbReference type="InterPro" id="IPR017825">
    <property type="entry name" value="Lycopene_cyclase_dom"/>
</dbReference>
<evidence type="ECO:0000256" key="12">
    <source>
        <dbReference type="ARBA" id="ARBA00022746"/>
    </source>
</evidence>
<dbReference type="OrthoDB" id="6600518at2759"/>
<dbReference type="InterPro" id="IPR008949">
    <property type="entry name" value="Isoprenoid_synthase_dom_sf"/>
</dbReference>
<dbReference type="PANTHER" id="PTHR31480">
    <property type="entry name" value="BIFUNCTIONAL LYCOPENE CYCLASE/PHYTOENE SYNTHASE"/>
    <property type="match status" value="1"/>
</dbReference>
<dbReference type="UniPathway" id="UPA00799">
    <property type="reaction ID" value="UER00773"/>
</dbReference>
<evidence type="ECO:0000256" key="14">
    <source>
        <dbReference type="ARBA" id="ARBA00023136"/>
    </source>
</evidence>
<dbReference type="Proteomes" id="UP000053664">
    <property type="component" value="Unassembled WGS sequence"/>
</dbReference>
<evidence type="ECO:0000256" key="16">
    <source>
        <dbReference type="ARBA" id="ARBA00023268"/>
    </source>
</evidence>
<dbReference type="KEGG" id="pfp:PFL1_03065"/>
<dbReference type="Gene3D" id="1.10.600.10">
    <property type="entry name" value="Farnesyl Diphosphate Synthase"/>
    <property type="match status" value="1"/>
</dbReference>
<dbReference type="PROSITE" id="PS01045">
    <property type="entry name" value="SQUALEN_PHYTOEN_SYN_2"/>
    <property type="match status" value="1"/>
</dbReference>
<dbReference type="InterPro" id="IPR019845">
    <property type="entry name" value="Squalene/phytoene_synthase_CS"/>
</dbReference>
<evidence type="ECO:0000313" key="21">
    <source>
        <dbReference type="EMBL" id="EPQ29310.1"/>
    </source>
</evidence>
<evidence type="ECO:0000256" key="8">
    <source>
        <dbReference type="ARBA" id="ARBA00012396"/>
    </source>
</evidence>
<protein>
    <recommendedName>
        <fullName evidence="9">Bifunctional lycopene cyclase/phytoene synthase</fullName>
        <ecNumber evidence="8">2.5.1.32</ecNumber>
        <ecNumber evidence="7">5.5.1.19</ecNumber>
    </recommendedName>
</protein>
<comment type="similarity">
    <text evidence="5">In the N-terminal section; belongs to the lycopene beta-cyclase family.</text>
</comment>
<accession>A0A061HBA2</accession>
<evidence type="ECO:0000256" key="18">
    <source>
        <dbReference type="ARBA" id="ARBA00029335"/>
    </source>
</evidence>
<comment type="catalytic activity">
    <reaction evidence="1">
        <text>2 (2E,6E,10E)-geranylgeranyl diphosphate = 15-cis-phytoene + 2 diphosphate</text>
        <dbReference type="Rhea" id="RHEA:34475"/>
        <dbReference type="ChEBI" id="CHEBI:27787"/>
        <dbReference type="ChEBI" id="CHEBI:33019"/>
        <dbReference type="ChEBI" id="CHEBI:58756"/>
        <dbReference type="EC" id="2.5.1.32"/>
    </reaction>
</comment>
<dbReference type="GO" id="GO:0016117">
    <property type="term" value="P:carotenoid biosynthetic process"/>
    <property type="evidence" value="ECO:0007669"/>
    <property type="project" value="UniProtKB-KW"/>
</dbReference>
<dbReference type="RefSeq" id="XP_007878772.1">
    <property type="nucleotide sequence ID" value="XM_007880581.1"/>
</dbReference>
<dbReference type="GO" id="GO:0016020">
    <property type="term" value="C:membrane"/>
    <property type="evidence" value="ECO:0007669"/>
    <property type="project" value="UniProtKB-SubCell"/>
</dbReference>
<keyword evidence="16" id="KW-0511">Multifunctional enzyme</keyword>
<evidence type="ECO:0000256" key="9">
    <source>
        <dbReference type="ARBA" id="ARBA00018909"/>
    </source>
</evidence>
<dbReference type="EMBL" id="KE361631">
    <property type="protein sequence ID" value="EPQ29310.1"/>
    <property type="molecule type" value="Genomic_DNA"/>
</dbReference>
<keyword evidence="11 20" id="KW-0812">Transmembrane</keyword>
<evidence type="ECO:0000256" key="17">
    <source>
        <dbReference type="ARBA" id="ARBA00029313"/>
    </source>
</evidence>